<dbReference type="Proteomes" id="UP000734218">
    <property type="component" value="Unassembled WGS sequence"/>
</dbReference>
<feature type="chain" id="PRO_5046914997" evidence="1">
    <location>
        <begin position="24"/>
        <end position="275"/>
    </location>
</feature>
<organism evidence="2 3">
    <name type="scientific">Sphingomonas jejuensis</name>
    <dbReference type="NCBI Taxonomy" id="904715"/>
    <lineage>
        <taxon>Bacteria</taxon>
        <taxon>Pseudomonadati</taxon>
        <taxon>Pseudomonadota</taxon>
        <taxon>Alphaproteobacteria</taxon>
        <taxon>Sphingomonadales</taxon>
        <taxon>Sphingomonadaceae</taxon>
        <taxon>Sphingomonas</taxon>
    </lineage>
</organism>
<gene>
    <name evidence="2" type="ORF">GGR88_001692</name>
</gene>
<accession>A0ABX0XLH4</accession>
<evidence type="ECO:0000313" key="2">
    <source>
        <dbReference type="EMBL" id="NJC34218.1"/>
    </source>
</evidence>
<name>A0ABX0XLH4_9SPHN</name>
<keyword evidence="1" id="KW-0732">Signal</keyword>
<proteinExistence type="predicted"/>
<reference evidence="2 3" key="1">
    <citation type="submission" date="2020-03" db="EMBL/GenBank/DDBJ databases">
        <title>Genomic Encyclopedia of Type Strains, Phase IV (KMG-IV): sequencing the most valuable type-strain genomes for metagenomic binning, comparative biology and taxonomic classification.</title>
        <authorList>
            <person name="Goeker M."/>
        </authorList>
    </citation>
    <scope>NUCLEOTIDE SEQUENCE [LARGE SCALE GENOMIC DNA]</scope>
    <source>
        <strain evidence="2 3">DSM 27651</strain>
    </source>
</reference>
<feature type="signal peptide" evidence="1">
    <location>
        <begin position="1"/>
        <end position="23"/>
    </location>
</feature>
<protein>
    <submittedName>
        <fullName evidence="2">Uncharacterized protein</fullName>
    </submittedName>
</protein>
<keyword evidence="3" id="KW-1185">Reference proteome</keyword>
<comment type="caution">
    <text evidence="2">The sequence shown here is derived from an EMBL/GenBank/DDBJ whole genome shotgun (WGS) entry which is preliminary data.</text>
</comment>
<dbReference type="RefSeq" id="WP_167954086.1">
    <property type="nucleotide sequence ID" value="NZ_JAATJE010000001.1"/>
</dbReference>
<dbReference type="EMBL" id="JAATJE010000001">
    <property type="protein sequence ID" value="NJC34218.1"/>
    <property type="molecule type" value="Genomic_DNA"/>
</dbReference>
<sequence length="275" mass="29901">MRSRWSAALIGAAMIATASAATAHVPCPPFAPGQGFAPQGGYEMNQLYYAWKSFIDGKRLAAAWRVWARDHEPGFHNPGALISMTSPRYAAVMESCAETADPLTAAVPQDCRLRFVEAIFPWTCTDQALSTWARNVFDPEALARRMADQRIDPSRLDRGDAAERLFSVLPDPTTALIEHGRTVAISSKDCPALLAEVLRIDQAGKTMEIDFPSVRTGSPSLSPYAHAPTYSIEIDTATSGGTAVIRWSGANMWPLVDPVFTAADRCAAEMNARRD</sequence>
<evidence type="ECO:0000256" key="1">
    <source>
        <dbReference type="SAM" id="SignalP"/>
    </source>
</evidence>
<evidence type="ECO:0000313" key="3">
    <source>
        <dbReference type="Proteomes" id="UP000734218"/>
    </source>
</evidence>